<evidence type="ECO:0000313" key="1">
    <source>
        <dbReference type="EMBL" id="MBA8877789.1"/>
    </source>
</evidence>
<reference evidence="1 2" key="1">
    <citation type="submission" date="2020-07" db="EMBL/GenBank/DDBJ databases">
        <title>Genomic Encyclopedia of Type Strains, Phase IV (KMG-V): Genome sequencing to study the core and pangenomes of soil and plant-associated prokaryotes.</title>
        <authorList>
            <person name="Whitman W."/>
        </authorList>
    </citation>
    <scope>NUCLEOTIDE SEQUENCE [LARGE SCALE GENOMIC DNA]</scope>
    <source>
        <strain evidence="1 2">AN3</strain>
    </source>
</reference>
<comment type="caution">
    <text evidence="1">The sequence shown here is derived from an EMBL/GenBank/DDBJ whole genome shotgun (WGS) entry which is preliminary data.</text>
</comment>
<protein>
    <submittedName>
        <fullName evidence="1">Uncharacterized protein</fullName>
    </submittedName>
</protein>
<sequence length="188" mass="21393">MHGLPFGKLRKLIMRASEDHRELYSATLTAGQLCNADDYLQLTYPPHDELPEPAEGQTTHDLPAVSPLTHIVPTLRHPRAWPEDHTGENAHSISLCSWIRFLRFATGPRVILGLNPRTEDDGERSAKPVWQAWLMIIRQSRSSKKNHANLSNTFHLRLFSSCPFRRECFRKLSKVGKGSALRPRGKNL</sequence>
<proteinExistence type="predicted"/>
<gene>
    <name evidence="1" type="ORF">FHW16_001471</name>
</gene>
<dbReference type="AlphaFoldDB" id="A0A839EG98"/>
<accession>A0A839EG98</accession>
<name>A0A839EG98_9HYPH</name>
<organism evidence="1 2">
    <name type="scientific">Phyllobacterium myrsinacearum</name>
    <dbReference type="NCBI Taxonomy" id="28101"/>
    <lineage>
        <taxon>Bacteria</taxon>
        <taxon>Pseudomonadati</taxon>
        <taxon>Pseudomonadota</taxon>
        <taxon>Alphaproteobacteria</taxon>
        <taxon>Hyphomicrobiales</taxon>
        <taxon>Phyllobacteriaceae</taxon>
        <taxon>Phyllobacterium</taxon>
    </lineage>
</organism>
<evidence type="ECO:0000313" key="2">
    <source>
        <dbReference type="Proteomes" id="UP000549052"/>
    </source>
</evidence>
<dbReference type="EMBL" id="JACGXN010000001">
    <property type="protein sequence ID" value="MBA8877789.1"/>
    <property type="molecule type" value="Genomic_DNA"/>
</dbReference>
<keyword evidence="2" id="KW-1185">Reference proteome</keyword>
<dbReference type="Proteomes" id="UP000549052">
    <property type="component" value="Unassembled WGS sequence"/>
</dbReference>